<feature type="transmembrane region" description="Helical" evidence="1">
    <location>
        <begin position="226"/>
        <end position="248"/>
    </location>
</feature>
<accession>D3DH43</accession>
<dbReference type="KEGG" id="hth:HTH_0685"/>
<organism evidence="2 3">
    <name type="scientific">Hydrogenobacter thermophilus (strain DSM 6534 / IAM 12695 / TK-6)</name>
    <dbReference type="NCBI Taxonomy" id="608538"/>
    <lineage>
        <taxon>Bacteria</taxon>
        <taxon>Pseudomonadati</taxon>
        <taxon>Aquificota</taxon>
        <taxon>Aquificia</taxon>
        <taxon>Aquificales</taxon>
        <taxon>Aquificaceae</taxon>
        <taxon>Hydrogenobacter</taxon>
    </lineage>
</organism>
<proteinExistence type="predicted"/>
<protein>
    <submittedName>
        <fullName evidence="2">Uncharacterized protein</fullName>
    </submittedName>
</protein>
<dbReference type="RefSeq" id="WP_012963327.1">
    <property type="nucleotide sequence ID" value="NC_013799.1"/>
</dbReference>
<feature type="transmembrane region" description="Helical" evidence="1">
    <location>
        <begin position="194"/>
        <end position="214"/>
    </location>
</feature>
<dbReference type="AlphaFoldDB" id="D3DH43"/>
<dbReference type="STRING" id="608538.HTH_0685"/>
<sequence length="366" mass="42593">MIFVYLLVFLLVALLFWDFWKKRVSFYKSLGAEEIQIKFLLNPVGKIDLDGIRMDIFTEGAKSNQRLTLRAKTNLTGFLKLYKRSIWNRLFSQEIFGGLGAEYEDERWFNRVINYKNFRELVEKLFQEGQVNEVRIEKDKLSLSWKIRNHPREGDREKVLKALPIMKEFLSLLSKLPDATHYREHVRSWMSIKLPVVITVVLCAVGIVGGFYRYDPVCSLEIFGVGFKLLLPSAFLYALVGMLLAGSFRLGFRVLVYSLTAWLLAIPFISLFFLMYINGKLDRSLPEVKTDKVVEKYTSTGKGGSVKYRIVLAHLHSQKDWCDHLQVSKKFYERVQVGDTVEYITKRGFLGVEWYYQKLSIKVDGN</sequence>
<dbReference type="PATRIC" id="fig|608538.5.peg.692"/>
<dbReference type="EMBL" id="AP011112">
    <property type="protein sequence ID" value="BAI69145.1"/>
    <property type="molecule type" value="Genomic_DNA"/>
</dbReference>
<keyword evidence="1" id="KW-0472">Membrane</keyword>
<keyword evidence="3" id="KW-1185">Reference proteome</keyword>
<dbReference type="OrthoDB" id="5936019at2"/>
<reference evidence="2 3" key="1">
    <citation type="journal article" date="2010" name="J. Bacteriol.">
        <title>Complete genome sequence of the thermophilic, obligately chemolithoautotrophic hydrogen-oxidizing bacterium Hydrogenobacter thermophilus TK-6.</title>
        <authorList>
            <person name="Arai H."/>
            <person name="Kanbe H."/>
            <person name="Ishii M."/>
            <person name="Igarashi Y."/>
        </authorList>
    </citation>
    <scope>NUCLEOTIDE SEQUENCE [LARGE SCALE GENOMIC DNA]</scope>
    <source>
        <strain evidence="3">DSM 6534 / IAM 12695 / TK-6 [Tokyo]</strain>
    </source>
</reference>
<dbReference type="KEGG" id="hte:Hydth_0684"/>
<dbReference type="Proteomes" id="UP000002574">
    <property type="component" value="Chromosome"/>
</dbReference>
<keyword evidence="1" id="KW-1133">Transmembrane helix</keyword>
<name>D3DH43_HYDTT</name>
<feature type="transmembrane region" description="Helical" evidence="1">
    <location>
        <begin position="254"/>
        <end position="277"/>
    </location>
</feature>
<keyword evidence="1" id="KW-0812">Transmembrane</keyword>
<gene>
    <name evidence="2" type="ordered locus">HTH_0685</name>
</gene>
<evidence type="ECO:0000313" key="2">
    <source>
        <dbReference type="EMBL" id="BAI69145.1"/>
    </source>
</evidence>
<evidence type="ECO:0000313" key="3">
    <source>
        <dbReference type="Proteomes" id="UP000002574"/>
    </source>
</evidence>
<evidence type="ECO:0000256" key="1">
    <source>
        <dbReference type="SAM" id="Phobius"/>
    </source>
</evidence>